<dbReference type="CDD" id="cd04186">
    <property type="entry name" value="GT_2_like_c"/>
    <property type="match status" value="1"/>
</dbReference>
<dbReference type="PANTHER" id="PTHR43179:SF7">
    <property type="entry name" value="RHAMNOSYLTRANSFERASE WBBL"/>
    <property type="match status" value="1"/>
</dbReference>
<comment type="caution">
    <text evidence="3">The sequence shown here is derived from an EMBL/GenBank/DDBJ whole genome shotgun (WGS) entry which is preliminary data.</text>
</comment>
<organism evidence="3 4">
    <name type="scientific">Candidatus Gottesmanbacteria bacterium GW2011_GWA1_43_11</name>
    <dbReference type="NCBI Taxonomy" id="1618436"/>
    <lineage>
        <taxon>Bacteria</taxon>
        <taxon>Candidatus Gottesmaniibacteriota</taxon>
    </lineage>
</organism>
<keyword evidence="3" id="KW-0808">Transferase</keyword>
<evidence type="ECO:0000256" key="1">
    <source>
        <dbReference type="SAM" id="Phobius"/>
    </source>
</evidence>
<dbReference type="AlphaFoldDB" id="A0A0G1CI59"/>
<gene>
    <name evidence="3" type="ORF">UV59_C0010G0015</name>
</gene>
<keyword evidence="1" id="KW-0472">Membrane</keyword>
<dbReference type="PANTHER" id="PTHR43179">
    <property type="entry name" value="RHAMNOSYLTRANSFERASE WBBL"/>
    <property type="match status" value="1"/>
</dbReference>
<proteinExistence type="predicted"/>
<evidence type="ECO:0000259" key="2">
    <source>
        <dbReference type="Pfam" id="PF00535"/>
    </source>
</evidence>
<dbReference type="InterPro" id="IPR001173">
    <property type="entry name" value="Glyco_trans_2-like"/>
</dbReference>
<dbReference type="SUPFAM" id="SSF53448">
    <property type="entry name" value="Nucleotide-diphospho-sugar transferases"/>
    <property type="match status" value="1"/>
</dbReference>
<protein>
    <submittedName>
        <fullName evidence="3">Glycosyltransferase/rhamnosyltransferase</fullName>
    </submittedName>
</protein>
<dbReference type="EMBL" id="LCFB01000010">
    <property type="protein sequence ID" value="KKS85144.1"/>
    <property type="molecule type" value="Genomic_DNA"/>
</dbReference>
<dbReference type="STRING" id="1618436.UV59_C0010G0015"/>
<dbReference type="Gene3D" id="3.90.550.10">
    <property type="entry name" value="Spore Coat Polysaccharide Biosynthesis Protein SpsA, Chain A"/>
    <property type="match status" value="1"/>
</dbReference>
<name>A0A0G1CI59_9BACT</name>
<dbReference type="InterPro" id="IPR029044">
    <property type="entry name" value="Nucleotide-diphossugar_trans"/>
</dbReference>
<accession>A0A0G1CI59</accession>
<dbReference type="Proteomes" id="UP000034543">
    <property type="component" value="Unassembled WGS sequence"/>
</dbReference>
<dbReference type="Pfam" id="PF00535">
    <property type="entry name" value="Glycos_transf_2"/>
    <property type="match status" value="1"/>
</dbReference>
<dbReference type="GO" id="GO:0016740">
    <property type="term" value="F:transferase activity"/>
    <property type="evidence" value="ECO:0007669"/>
    <property type="project" value="UniProtKB-KW"/>
</dbReference>
<feature type="domain" description="Glycosyltransferase 2-like" evidence="2">
    <location>
        <begin position="8"/>
        <end position="120"/>
    </location>
</feature>
<evidence type="ECO:0000313" key="4">
    <source>
        <dbReference type="Proteomes" id="UP000034543"/>
    </source>
</evidence>
<reference evidence="3 4" key="1">
    <citation type="journal article" date="2015" name="Nature">
        <title>rRNA introns, odd ribosomes, and small enigmatic genomes across a large radiation of phyla.</title>
        <authorList>
            <person name="Brown C.T."/>
            <person name="Hug L.A."/>
            <person name="Thomas B.C."/>
            <person name="Sharon I."/>
            <person name="Castelle C.J."/>
            <person name="Singh A."/>
            <person name="Wilkins M.J."/>
            <person name="Williams K.H."/>
            <person name="Banfield J.F."/>
        </authorList>
    </citation>
    <scope>NUCLEOTIDE SEQUENCE [LARGE SCALE GENOMIC DNA]</scope>
</reference>
<sequence length="294" mass="32953">MKKAVDLSIIIVSYNTWKLTDQCLESIFTSLANTSISYEVIVVDNASKDRSPELIKKHYPAVRLLSNKENAGYGKGNNQGIRAATGSVVLLLNSDILVLDQAIEKLYRFFMTLPAKSIAGGKLFNPDYSPQDSCGPGYTLPVIFTALFLKGDHLHLTRYSPNEVRSVDWVMGACIVARRADFTAVGGFDENIFMYMEEIDWQYRAKQQGYGIIFYPQAHFIHKGAASSSGHRTPILNVFQGLKYFYKKHYSLAANLTLQVLLVYKSLLAIGLFTLLNRKNDQKLYVTALKLALS</sequence>
<keyword evidence="1" id="KW-0812">Transmembrane</keyword>
<keyword evidence="1" id="KW-1133">Transmembrane helix</keyword>
<feature type="transmembrane region" description="Helical" evidence="1">
    <location>
        <begin position="256"/>
        <end position="276"/>
    </location>
</feature>
<evidence type="ECO:0000313" key="3">
    <source>
        <dbReference type="EMBL" id="KKS85144.1"/>
    </source>
</evidence>